<dbReference type="Pfam" id="PF24967">
    <property type="entry name" value="NTS_TR130"/>
    <property type="match status" value="1"/>
</dbReference>
<comment type="subcellular location">
    <subcellularLocation>
        <location evidence="1">Golgi apparatus</location>
    </subcellularLocation>
</comment>
<dbReference type="Proteomes" id="UP000033140">
    <property type="component" value="Unassembled WGS sequence"/>
</dbReference>
<evidence type="ECO:0000256" key="1">
    <source>
        <dbReference type="ARBA" id="ARBA00004555"/>
    </source>
</evidence>
<dbReference type="GO" id="GO:0034498">
    <property type="term" value="P:early endosome to Golgi transport"/>
    <property type="evidence" value="ECO:0007669"/>
    <property type="project" value="TreeGrafter"/>
</dbReference>
<evidence type="ECO:0000259" key="5">
    <source>
        <dbReference type="Pfam" id="PF23036"/>
    </source>
</evidence>
<gene>
    <name evidence="8" type="ORF">G7K_4095-t1</name>
</gene>
<dbReference type="InterPro" id="IPR045126">
    <property type="entry name" value="TRAPPC10/Trs130"/>
</dbReference>
<evidence type="ECO:0000259" key="6">
    <source>
        <dbReference type="Pfam" id="PF23274"/>
    </source>
</evidence>
<dbReference type="InterPro" id="IPR056913">
    <property type="entry name" value="TRAPPC10/Trs130_N"/>
</dbReference>
<dbReference type="InterPro" id="IPR022233">
    <property type="entry name" value="TRAPPC10/Trs130_C"/>
</dbReference>
<name>A0A0E9NKN0_SAICN</name>
<feature type="domain" description="TRAPPC10/Trs130 C-terminal" evidence="4">
    <location>
        <begin position="1020"/>
        <end position="1129"/>
    </location>
</feature>
<feature type="domain" description="Trs130 NTS" evidence="7">
    <location>
        <begin position="438"/>
        <end position="540"/>
    </location>
</feature>
<dbReference type="STRING" id="698492.A0A0E9NKN0"/>
<dbReference type="GO" id="GO:1990071">
    <property type="term" value="C:TRAPPII protein complex"/>
    <property type="evidence" value="ECO:0007669"/>
    <property type="project" value="InterPro"/>
</dbReference>
<evidence type="ECO:0000256" key="2">
    <source>
        <dbReference type="ARBA" id="ARBA00022448"/>
    </source>
</evidence>
<reference evidence="8 9" key="2">
    <citation type="journal article" date="2014" name="J. Gen. Appl. Microbiol.">
        <title>The early diverging ascomycetous budding yeast Saitoella complicata has three histone deacetylases belonging to the Clr6, Hos2, and Rpd3 lineages.</title>
        <authorList>
            <person name="Nishida H."/>
            <person name="Matsumoto T."/>
            <person name="Kondo S."/>
            <person name="Hamamoto M."/>
            <person name="Yoshikawa H."/>
        </authorList>
    </citation>
    <scope>NUCLEOTIDE SEQUENCE [LARGE SCALE GENOMIC DNA]</scope>
    <source>
        <strain evidence="8 9">NRRL Y-17804</strain>
    </source>
</reference>
<evidence type="ECO:0000259" key="4">
    <source>
        <dbReference type="Pfam" id="PF12584"/>
    </source>
</evidence>
<dbReference type="OMA" id="YEIHANP"/>
<feature type="domain" description="DUF7077" evidence="6">
    <location>
        <begin position="691"/>
        <end position="814"/>
    </location>
</feature>
<keyword evidence="9" id="KW-1185">Reference proteome</keyword>
<dbReference type="Pfam" id="PF23036">
    <property type="entry name" value="TRAPPC10_1st"/>
    <property type="match status" value="1"/>
</dbReference>
<evidence type="ECO:0000256" key="3">
    <source>
        <dbReference type="ARBA" id="ARBA00023034"/>
    </source>
</evidence>
<dbReference type="EMBL" id="BACD03000027">
    <property type="protein sequence ID" value="GAO49960.1"/>
    <property type="molecule type" value="Genomic_DNA"/>
</dbReference>
<dbReference type="Pfam" id="PF23274">
    <property type="entry name" value="DUF7077"/>
    <property type="match status" value="1"/>
</dbReference>
<dbReference type="GO" id="GO:0005829">
    <property type="term" value="C:cytosol"/>
    <property type="evidence" value="ECO:0007669"/>
    <property type="project" value="GOC"/>
</dbReference>
<evidence type="ECO:0000313" key="8">
    <source>
        <dbReference type="EMBL" id="GAO49960.1"/>
    </source>
</evidence>
<feature type="domain" description="TRAPPC10/Trs130 N-terminal" evidence="5">
    <location>
        <begin position="12"/>
        <end position="329"/>
    </location>
</feature>
<keyword evidence="3" id="KW-0333">Golgi apparatus</keyword>
<accession>A0A0E9NKN0</accession>
<evidence type="ECO:0000313" key="9">
    <source>
        <dbReference type="Proteomes" id="UP000033140"/>
    </source>
</evidence>
<dbReference type="PANTHER" id="PTHR13251:SF3">
    <property type="entry name" value="TRAFFICKING PROTEIN PARTICLE COMPLEX SUBUNIT 10"/>
    <property type="match status" value="1"/>
</dbReference>
<protein>
    <recommendedName>
        <fullName evidence="10">Trafficking protein particle complex subunit 11 domain-containing protein</fullName>
    </recommendedName>
</protein>
<dbReference type="AlphaFoldDB" id="A0A0E9NKN0"/>
<dbReference type="GO" id="GO:0006891">
    <property type="term" value="P:intra-Golgi vesicle-mediated transport"/>
    <property type="evidence" value="ECO:0007669"/>
    <property type="project" value="TreeGrafter"/>
</dbReference>
<keyword evidence="2" id="KW-0813">Transport</keyword>
<organism evidence="8 9">
    <name type="scientific">Saitoella complicata (strain BCRC 22490 / CBS 7301 / JCM 7358 / NBRC 10748 / NRRL Y-17804)</name>
    <dbReference type="NCBI Taxonomy" id="698492"/>
    <lineage>
        <taxon>Eukaryota</taxon>
        <taxon>Fungi</taxon>
        <taxon>Dikarya</taxon>
        <taxon>Ascomycota</taxon>
        <taxon>Taphrinomycotina</taxon>
        <taxon>Taphrinomycotina incertae sedis</taxon>
        <taxon>Saitoella</taxon>
    </lineage>
</organism>
<reference evidence="8 9" key="3">
    <citation type="journal article" date="2015" name="Genome Announc.">
        <title>Draft Genome Sequence of the Archiascomycetous Yeast Saitoella complicata.</title>
        <authorList>
            <person name="Yamauchi K."/>
            <person name="Kondo S."/>
            <person name="Hamamoto M."/>
            <person name="Takahashi Y."/>
            <person name="Ogura Y."/>
            <person name="Hayashi T."/>
            <person name="Nishida H."/>
        </authorList>
    </citation>
    <scope>NUCLEOTIDE SEQUENCE [LARGE SCALE GENOMIC DNA]</scope>
    <source>
        <strain evidence="8 9">NRRL Y-17804</strain>
    </source>
</reference>
<proteinExistence type="predicted"/>
<reference evidence="8 9" key="1">
    <citation type="journal article" date="2011" name="J. Gen. Appl. Microbiol.">
        <title>Draft genome sequencing of the enigmatic yeast Saitoella complicata.</title>
        <authorList>
            <person name="Nishida H."/>
            <person name="Hamamoto M."/>
            <person name="Sugiyama J."/>
        </authorList>
    </citation>
    <scope>NUCLEOTIDE SEQUENCE [LARGE SCALE GENOMIC DNA]</scope>
    <source>
        <strain evidence="8 9">NRRL Y-17804</strain>
    </source>
</reference>
<sequence>MRITLLTQPTDYDPSNLWPSISPQLRRRLPLRNLHWKSANRPLRSIQTLDVALLPYTSSSIDEQQHQIAGVGLLDKPYLNIFLVQCEDNDVYRSTVRTSIRNWLNGVLAKKNQEWLIVHVVPNAIESLATTKSPPSSGALLRIKGSVYDKIRADFNSSKKDRCIQLRLSQSSADLASSGTDEIEMWQDLTSKLKEGILIAFDQRVTQYEDDVRKLDAQRTMPGWNYNTFFGVKEGLGRSFEEMGLSEDGLVVYDELEASFFLSLSDKEGEMWGTSGGLPGVGDDSASVLDTERKKYRDLILQNTITTFDFRCYLFARQFALLAKLGNPIAQLVRAKDFIVGVGRMLSWAGMSDAFVESWIWCAASEILEACVPISGAGMDGGRIRALAAAKGDLVVLKRTQIDKMGLRAGLLPDEWPWAGMGMVELDEKEGEEDKFGEVSCEELLEVIEDRDKFFELYRRTNREALDELQRGGRTNTADKILADTACTEFYLKNYAEAAKLLERLPGVYEKEGWSKISGMLLRRYATCLQNIGKDEQYLSVCLKLLTYKLEREDAVHYLEEVKRLSKSVEETVVAHLEGIFEFTIPTRARGREGEDGFEVAVPVRNRLVDGVEIDSVELVMVDVETRKTSITFTCGRQDLVNGKNEIVLSMNVSQGGEYEVTRLAVAIGKVVLSTTMTEGNGKKLRLYPSPHTLSARLVAPRHVHLDALNRCVIELRTGRNDVQSGKISVLCRTPGVRLLMKDASVVHEDSTAEVETDLSQPNVISFAAVSAQQTIRFSFPYAYDVDLSCVTATISVSYTTPTGTFTSTSTSTMEARLPLAVNVHDLFKAHTLFSKFSISCANGPLRILEAGLEESEEFAVGSAPRKGTERGDVVFGSHSASYMFRISRRGDAKKVSEAPAPLSLKVRFRTLEDELRWARRQYLRKLLGEAGLEKVAHLFVNALNEVRVDDGKATEWALMEEVKGEEWQWAEWDLLMNEVGKEERERLKDALETFTKARIEVTDEMKEGLPNLERTIEIPVDVPEPRVVFTALLELRNEVDLEIGAPVSAELTITRDSSWGSDEEFARAAIDCLYEVQVDSEAWLLSGKRRAGFLLDGKKTETFSLLLVPLKSGHLMLPTVDVMVVKPEGTSCQVDFTPAEVRVLPTVRSTSVVLGGDVQIPVGA</sequence>
<dbReference type="InterPro" id="IPR056916">
    <property type="entry name" value="NTS_TR130"/>
</dbReference>
<dbReference type="PANTHER" id="PTHR13251">
    <property type="entry name" value="EPILEPSY HOLOPROSENCEPHALY CANDIDATE 1/TMEM1"/>
    <property type="match status" value="1"/>
</dbReference>
<dbReference type="Pfam" id="PF12584">
    <property type="entry name" value="TRAPPC10"/>
    <property type="match status" value="1"/>
</dbReference>
<comment type="caution">
    <text evidence="8">The sequence shown here is derived from an EMBL/GenBank/DDBJ whole genome shotgun (WGS) entry which is preliminary data.</text>
</comment>
<dbReference type="InterPro" id="IPR055505">
    <property type="entry name" value="DUF7077"/>
</dbReference>
<evidence type="ECO:0000259" key="7">
    <source>
        <dbReference type="Pfam" id="PF24967"/>
    </source>
</evidence>
<evidence type="ECO:0008006" key="10">
    <source>
        <dbReference type="Google" id="ProtNLM"/>
    </source>
</evidence>